<feature type="region of interest" description="Disordered" evidence="2">
    <location>
        <begin position="149"/>
        <end position="288"/>
    </location>
</feature>
<dbReference type="OMA" id="GRFDHKD"/>
<dbReference type="HOGENOM" id="CLU_966547_0_0_1"/>
<feature type="compositionally biased region" description="Polar residues" evidence="2">
    <location>
        <begin position="242"/>
        <end position="261"/>
    </location>
</feature>
<dbReference type="EMBL" id="KB706291">
    <property type="protein sequence ID" value="EMR68200.1"/>
    <property type="molecule type" value="Genomic_DNA"/>
</dbReference>
<keyword evidence="1" id="KW-0175">Coiled coil</keyword>
<reference evidence="4" key="1">
    <citation type="journal article" date="2013" name="Genome Announc.">
        <title>Draft genome sequence of the grapevine dieback fungus Eutypa lata UCR-EL1.</title>
        <authorList>
            <person name="Blanco-Ulate B."/>
            <person name="Rolshausen P.E."/>
            <person name="Cantu D."/>
        </authorList>
    </citation>
    <scope>NUCLEOTIDE SEQUENCE [LARGE SCALE GENOMIC DNA]</scope>
    <source>
        <strain evidence="4">UCR-EL1</strain>
    </source>
</reference>
<proteinExistence type="predicted"/>
<evidence type="ECO:0000313" key="4">
    <source>
        <dbReference type="Proteomes" id="UP000012174"/>
    </source>
</evidence>
<dbReference type="Proteomes" id="UP000012174">
    <property type="component" value="Unassembled WGS sequence"/>
</dbReference>
<name>M7TNC7_EUTLA</name>
<evidence type="ECO:0000313" key="3">
    <source>
        <dbReference type="EMBL" id="EMR68200.1"/>
    </source>
</evidence>
<sequence>MAGKRVSFPPSGTKSHRSRDSVRDSGFGSLSSEYGSIGGRPDRMFTAQDYDQRHNVGALQEALERATKNAEYYKGQYHEKDRELAKAHKTNRDFEARWKAECGFEARWKAQRAHNEQLEQDLKASREQYAELQADYDVLQDNYTDLRKQCAIDPEPMNNPMAALPIRTKSKREHDDKRMKDRMKTRINPKDEPGSKSSSHRSSRDRSRPASTRQGAYIEEVLPPRNHGNNYMTSSESHRLSMMQQPAYSTIPRTSQPTSSVIYHPSSEFPDGDYHSYPLPAEPRGRRK</sequence>
<protein>
    <submittedName>
        <fullName evidence="3">Uncharacterized protein</fullName>
    </submittedName>
</protein>
<dbReference type="KEGG" id="ela:UCREL1_4793"/>
<evidence type="ECO:0000256" key="2">
    <source>
        <dbReference type="SAM" id="MobiDB-lite"/>
    </source>
</evidence>
<feature type="coiled-coil region" evidence="1">
    <location>
        <begin position="115"/>
        <end position="149"/>
    </location>
</feature>
<accession>M7TNC7</accession>
<dbReference type="AlphaFoldDB" id="M7TNC7"/>
<organism evidence="3 4">
    <name type="scientific">Eutypa lata (strain UCR-EL1)</name>
    <name type="common">Grapevine dieback disease fungus</name>
    <name type="synonym">Eutypa armeniacae</name>
    <dbReference type="NCBI Taxonomy" id="1287681"/>
    <lineage>
        <taxon>Eukaryota</taxon>
        <taxon>Fungi</taxon>
        <taxon>Dikarya</taxon>
        <taxon>Ascomycota</taxon>
        <taxon>Pezizomycotina</taxon>
        <taxon>Sordariomycetes</taxon>
        <taxon>Xylariomycetidae</taxon>
        <taxon>Xylariales</taxon>
        <taxon>Diatrypaceae</taxon>
        <taxon>Eutypa</taxon>
    </lineage>
</organism>
<feature type="compositionally biased region" description="Basic and acidic residues" evidence="2">
    <location>
        <begin position="172"/>
        <end position="194"/>
    </location>
</feature>
<gene>
    <name evidence="3" type="ORF">UCREL1_4793</name>
</gene>
<evidence type="ECO:0000256" key="1">
    <source>
        <dbReference type="SAM" id="Coils"/>
    </source>
</evidence>
<dbReference type="OrthoDB" id="4774240at2759"/>
<dbReference type="eggNOG" id="ENOG502RKP5">
    <property type="taxonomic scope" value="Eukaryota"/>
</dbReference>
<keyword evidence="4" id="KW-1185">Reference proteome</keyword>
<feature type="region of interest" description="Disordered" evidence="2">
    <location>
        <begin position="1"/>
        <end position="48"/>
    </location>
</feature>